<sequence length="107" mass="12341">MTMRKVRLKALKTNKFALLAGDERLLNRKDRIKAAICAKWTLKEKSCTDREAILQLRIERACLKAQIKIITVSERGKSKNEASVEIATLLKRIDSINRKLESHYHHA</sequence>
<dbReference type="Proteomes" id="UP000839515">
    <property type="component" value="Unassembled WGS sequence"/>
</dbReference>
<gene>
    <name evidence="1" type="ORF">ATP91_24570</name>
</gene>
<comment type="caution">
    <text evidence="1">The sequence shown here is derived from an EMBL/GenBank/DDBJ whole genome shotgun (WGS) entry which is preliminary data.</text>
</comment>
<evidence type="ECO:0000313" key="1">
    <source>
        <dbReference type="EMBL" id="MIT93416.1"/>
    </source>
</evidence>
<accession>A0A402TR14</accession>
<reference evidence="1" key="1">
    <citation type="submission" date="2018-08" db="EMBL/GenBank/DDBJ databases">
        <authorList>
            <consortium name="GenomeTrakr network: Whole genome sequencing for foodborne pathogen traceback"/>
        </authorList>
    </citation>
    <scope>NUCLEOTIDE SEQUENCE [LARGE SCALE GENOMIC DNA]</scope>
    <source>
        <strain evidence="1">CFSAN034428</strain>
    </source>
</reference>
<dbReference type="AlphaFoldDB" id="A0A402TR14"/>
<proteinExistence type="predicted"/>
<protein>
    <submittedName>
        <fullName evidence="1">Uncharacterized protein</fullName>
    </submittedName>
</protein>
<name>A0A402TR14_SALER</name>
<dbReference type="EMBL" id="RSTU01000035">
    <property type="protein sequence ID" value="MIT93416.1"/>
    <property type="molecule type" value="Genomic_DNA"/>
</dbReference>
<dbReference type="RefSeq" id="WP_082331375.1">
    <property type="nucleotide sequence ID" value="NZ_MZEJ01000131.1"/>
</dbReference>
<organism evidence="1">
    <name type="scientific">Salmonella enterica</name>
    <name type="common">Salmonella choleraesuis</name>
    <dbReference type="NCBI Taxonomy" id="28901"/>
    <lineage>
        <taxon>Bacteria</taxon>
        <taxon>Pseudomonadati</taxon>
        <taxon>Pseudomonadota</taxon>
        <taxon>Gammaproteobacteria</taxon>
        <taxon>Enterobacterales</taxon>
        <taxon>Enterobacteriaceae</taxon>
        <taxon>Salmonella</taxon>
    </lineage>
</organism>